<dbReference type="SUPFAM" id="SSF63999">
    <property type="entry name" value="Thiamin pyrophosphokinase, catalytic domain"/>
    <property type="match status" value="1"/>
</dbReference>
<dbReference type="GO" id="GO:0004788">
    <property type="term" value="F:thiamine diphosphokinase activity"/>
    <property type="evidence" value="ECO:0007669"/>
    <property type="project" value="UniProtKB-UniRule"/>
</dbReference>
<dbReference type="InterPro" id="IPR036371">
    <property type="entry name" value="TPK_B1-bd_sf"/>
</dbReference>
<organism evidence="7 8">
    <name type="scientific">Mordavella massiliensis</name>
    <dbReference type="NCBI Taxonomy" id="1871024"/>
    <lineage>
        <taxon>Bacteria</taxon>
        <taxon>Bacillati</taxon>
        <taxon>Bacillota</taxon>
        <taxon>Clostridia</taxon>
        <taxon>Eubacteriales</taxon>
        <taxon>Clostridiaceae</taxon>
        <taxon>Mordavella</taxon>
    </lineage>
</organism>
<dbReference type="InterPro" id="IPR006282">
    <property type="entry name" value="Thi_PPkinase"/>
</dbReference>
<dbReference type="EC" id="2.7.6.2" evidence="5"/>
<dbReference type="InterPro" id="IPR053149">
    <property type="entry name" value="TPK"/>
</dbReference>
<dbReference type="Proteomes" id="UP000705508">
    <property type="component" value="Unassembled WGS sequence"/>
</dbReference>
<dbReference type="PANTHER" id="PTHR41299:SF1">
    <property type="entry name" value="THIAMINE PYROPHOSPHOKINASE"/>
    <property type="match status" value="1"/>
</dbReference>
<dbReference type="SUPFAM" id="SSF63862">
    <property type="entry name" value="Thiamin pyrophosphokinase, substrate-binding domain"/>
    <property type="match status" value="1"/>
</dbReference>
<dbReference type="SMART" id="SM00983">
    <property type="entry name" value="TPK_B1_binding"/>
    <property type="match status" value="1"/>
</dbReference>
<dbReference type="AlphaFoldDB" id="A0A938XBI3"/>
<evidence type="ECO:0000256" key="1">
    <source>
        <dbReference type="ARBA" id="ARBA00022679"/>
    </source>
</evidence>
<comment type="caution">
    <text evidence="7">The sequence shown here is derived from an EMBL/GenBank/DDBJ whole genome shotgun (WGS) entry which is preliminary data.</text>
</comment>
<reference evidence="7" key="2">
    <citation type="journal article" date="2021" name="Sci. Rep.">
        <title>The distribution of antibiotic resistance genes in chicken gut microbiota commensals.</title>
        <authorList>
            <person name="Juricova H."/>
            <person name="Matiasovicova J."/>
            <person name="Kubasova T."/>
            <person name="Cejkova D."/>
            <person name="Rychlik I."/>
        </authorList>
    </citation>
    <scope>NUCLEOTIDE SEQUENCE</scope>
    <source>
        <strain evidence="7">An582</strain>
    </source>
</reference>
<accession>A0A938XBI3</accession>
<dbReference type="PANTHER" id="PTHR41299">
    <property type="entry name" value="THIAMINE PYROPHOSPHOKINASE"/>
    <property type="match status" value="1"/>
</dbReference>
<dbReference type="InterPro" id="IPR007371">
    <property type="entry name" value="TPK_catalytic"/>
</dbReference>
<dbReference type="GO" id="GO:0006772">
    <property type="term" value="P:thiamine metabolic process"/>
    <property type="evidence" value="ECO:0007669"/>
    <property type="project" value="UniProtKB-UniRule"/>
</dbReference>
<keyword evidence="2" id="KW-0547">Nucleotide-binding</keyword>
<dbReference type="GO" id="GO:0016301">
    <property type="term" value="F:kinase activity"/>
    <property type="evidence" value="ECO:0007669"/>
    <property type="project" value="UniProtKB-KW"/>
</dbReference>
<evidence type="ECO:0000256" key="4">
    <source>
        <dbReference type="ARBA" id="ARBA00022840"/>
    </source>
</evidence>
<dbReference type="NCBIfam" id="TIGR01378">
    <property type="entry name" value="thi_PPkinase"/>
    <property type="match status" value="1"/>
</dbReference>
<gene>
    <name evidence="7" type="ORF">H6A20_07325</name>
</gene>
<keyword evidence="4" id="KW-0067">ATP-binding</keyword>
<evidence type="ECO:0000259" key="6">
    <source>
        <dbReference type="SMART" id="SM00983"/>
    </source>
</evidence>
<feature type="domain" description="Thiamin pyrophosphokinase thiamin-binding" evidence="6">
    <location>
        <begin position="145"/>
        <end position="212"/>
    </location>
</feature>
<evidence type="ECO:0000313" key="7">
    <source>
        <dbReference type="EMBL" id="MBM6948468.1"/>
    </source>
</evidence>
<keyword evidence="3" id="KW-0418">Kinase</keyword>
<evidence type="ECO:0000313" key="8">
    <source>
        <dbReference type="Proteomes" id="UP000705508"/>
    </source>
</evidence>
<dbReference type="EMBL" id="JACJKS010000008">
    <property type="protein sequence ID" value="MBM6948468.1"/>
    <property type="molecule type" value="Genomic_DNA"/>
</dbReference>
<dbReference type="RefSeq" id="WP_204906483.1">
    <property type="nucleotide sequence ID" value="NZ_JACJKS010000008.1"/>
</dbReference>
<reference evidence="7" key="1">
    <citation type="submission" date="2020-08" db="EMBL/GenBank/DDBJ databases">
        <authorList>
            <person name="Cejkova D."/>
            <person name="Kubasova T."/>
            <person name="Jahodarova E."/>
            <person name="Rychlik I."/>
        </authorList>
    </citation>
    <scope>NUCLEOTIDE SEQUENCE</scope>
    <source>
        <strain evidence="7">An582</strain>
    </source>
</reference>
<dbReference type="Gene3D" id="3.40.50.10240">
    <property type="entry name" value="Thiamin pyrophosphokinase, catalytic domain"/>
    <property type="match status" value="1"/>
</dbReference>
<name>A0A938XBI3_9CLOT</name>
<evidence type="ECO:0000256" key="5">
    <source>
        <dbReference type="NCBIfam" id="TIGR01378"/>
    </source>
</evidence>
<protein>
    <recommendedName>
        <fullName evidence="5">Thiamine diphosphokinase</fullName>
        <ecNumber evidence="5">2.7.6.2</ecNumber>
    </recommendedName>
</protein>
<dbReference type="InterPro" id="IPR007373">
    <property type="entry name" value="Thiamin_PyroPKinase_B1-bd"/>
</dbReference>
<proteinExistence type="predicted"/>
<dbReference type="CDD" id="cd07995">
    <property type="entry name" value="TPK"/>
    <property type="match status" value="1"/>
</dbReference>
<sequence>MSKRIVIVSGGKLEETVCLPILEGQEEGYIIGVDRGVEFLYRHQIMPDYIVGDFDSVRKEVVDYYRNETHVGIREYNPVKDASDTEIAIRLAMTLGGTDLVILGATGGRIDHLWANVQSLSIPFKAGVHAEILDSRNRILLLGEGETHLKKSEAYGPYFSVFPLGTEVYGFTIEGAKYPLQDHVLTPYDSLCVSNEIAEDEVVIRFTTGIVILMETRDRASQ</sequence>
<evidence type="ECO:0000256" key="3">
    <source>
        <dbReference type="ARBA" id="ARBA00022777"/>
    </source>
</evidence>
<dbReference type="Pfam" id="PF04265">
    <property type="entry name" value="TPK_B1_binding"/>
    <property type="match status" value="1"/>
</dbReference>
<keyword evidence="1 7" id="KW-0808">Transferase</keyword>
<dbReference type="InterPro" id="IPR036759">
    <property type="entry name" value="TPK_catalytic_sf"/>
</dbReference>
<dbReference type="GO" id="GO:0030975">
    <property type="term" value="F:thiamine binding"/>
    <property type="evidence" value="ECO:0007669"/>
    <property type="project" value="InterPro"/>
</dbReference>
<evidence type="ECO:0000256" key="2">
    <source>
        <dbReference type="ARBA" id="ARBA00022741"/>
    </source>
</evidence>
<dbReference type="GO" id="GO:0005524">
    <property type="term" value="F:ATP binding"/>
    <property type="evidence" value="ECO:0007669"/>
    <property type="project" value="UniProtKB-KW"/>
</dbReference>
<dbReference type="Pfam" id="PF04263">
    <property type="entry name" value="TPK_catalytic"/>
    <property type="match status" value="1"/>
</dbReference>
<dbReference type="GO" id="GO:0009229">
    <property type="term" value="P:thiamine diphosphate biosynthetic process"/>
    <property type="evidence" value="ECO:0007669"/>
    <property type="project" value="InterPro"/>
</dbReference>